<dbReference type="Proteomes" id="UP000559027">
    <property type="component" value="Unassembled WGS sequence"/>
</dbReference>
<evidence type="ECO:0000256" key="1">
    <source>
        <dbReference type="ARBA" id="ARBA00004300"/>
    </source>
</evidence>
<evidence type="ECO:0000256" key="13">
    <source>
        <dbReference type="ARBA" id="ARBA00093507"/>
    </source>
</evidence>
<evidence type="ECO:0000256" key="4">
    <source>
        <dbReference type="ARBA" id="ARBA00022490"/>
    </source>
</evidence>
<dbReference type="PANTHER" id="PTHR13034">
    <property type="entry name" value="DYNACTIN P62 SUBUNIT"/>
    <property type="match status" value="1"/>
</dbReference>
<dbReference type="AlphaFoldDB" id="A0A8H5G8X1"/>
<reference evidence="14 15" key="1">
    <citation type="journal article" date="2020" name="ISME J.">
        <title>Uncovering the hidden diversity of litter-decomposition mechanisms in mushroom-forming fungi.</title>
        <authorList>
            <person name="Floudas D."/>
            <person name="Bentzer J."/>
            <person name="Ahren D."/>
            <person name="Johansson T."/>
            <person name="Persson P."/>
            <person name="Tunlid A."/>
        </authorList>
    </citation>
    <scope>NUCLEOTIDE SEQUENCE [LARGE SCALE GENOMIC DNA]</scope>
    <source>
        <strain evidence="14 15">CBS 146.42</strain>
    </source>
</reference>
<evidence type="ECO:0000256" key="3">
    <source>
        <dbReference type="ARBA" id="ARBA00004657"/>
    </source>
</evidence>
<dbReference type="GO" id="GO:0005869">
    <property type="term" value="C:dynactin complex"/>
    <property type="evidence" value="ECO:0007669"/>
    <property type="project" value="InterPro"/>
</dbReference>
<keyword evidence="15" id="KW-1185">Reference proteome</keyword>
<keyword evidence="4" id="KW-0963">Cytoplasm</keyword>
<comment type="subunit">
    <text evidence="13">Subunit of dynactin, a multiprotein complex part of a tripartite complex with dynein and a adapter, such as BICDL1, BICD2 or HOOK3. The dynactin complex is built around ACTR1A/ACTB filament and consists of an actin-related filament composed of a shoulder domain, a pointed end and a barbed end. Its length is defined by its flexible shoulder domain. The soulder is composed of 2 DCTN1 subunits, 4 DCTN2 and 2 DCTN3. The 4 DCNT2 (via N-terminus) bind the ACTR1A filament and act as molecular rulers to determine the length. The pointed end is important for binding dynein-dynactin cargo adapters. Consists of 4 subunits: ACTR10, DCNT4, DCTN5 and DCTN6. The barbed end is composed of a CAPZA1:CAPZB heterodimers, which binds ACTR1A/ACTB filament and dynactin and stabilizes dynactin. Interacts with ATP7B, but not ATP7A, in a copper-dependent manner. Interacts with ANK2; this interaction is required for localization at costameres. Interacts with N4BP2L1.</text>
</comment>
<dbReference type="GO" id="GO:0001725">
    <property type="term" value="C:stress fiber"/>
    <property type="evidence" value="ECO:0007669"/>
    <property type="project" value="UniProtKB-SubCell"/>
</dbReference>
<dbReference type="Pfam" id="PF05502">
    <property type="entry name" value="Dynactin_p62"/>
    <property type="match status" value="2"/>
</dbReference>
<gene>
    <name evidence="14" type="ORF">D9756_004882</name>
</gene>
<evidence type="ECO:0000256" key="6">
    <source>
        <dbReference type="ARBA" id="ARBA00022553"/>
    </source>
</evidence>
<dbReference type="OrthoDB" id="283815at2759"/>
<dbReference type="PANTHER" id="PTHR13034:SF2">
    <property type="entry name" value="DYNACTIN SUBUNIT 4"/>
    <property type="match status" value="1"/>
</dbReference>
<evidence type="ECO:0000256" key="2">
    <source>
        <dbReference type="ARBA" id="ARBA00004529"/>
    </source>
</evidence>
<evidence type="ECO:0000313" key="15">
    <source>
        <dbReference type="Proteomes" id="UP000559027"/>
    </source>
</evidence>
<evidence type="ECO:0000313" key="14">
    <source>
        <dbReference type="EMBL" id="KAF5360514.1"/>
    </source>
</evidence>
<evidence type="ECO:0000256" key="9">
    <source>
        <dbReference type="ARBA" id="ARBA00023054"/>
    </source>
</evidence>
<keyword evidence="5" id="KW-1017">Isopeptide bond</keyword>
<keyword evidence="9" id="KW-0175">Coiled coil</keyword>
<evidence type="ECO:0000256" key="5">
    <source>
        <dbReference type="ARBA" id="ARBA00022499"/>
    </source>
</evidence>
<accession>A0A8H5G8X1</accession>
<keyword evidence="7" id="KW-0832">Ubl conjugation</keyword>
<evidence type="ECO:0000256" key="12">
    <source>
        <dbReference type="ARBA" id="ARBA00034864"/>
    </source>
</evidence>
<dbReference type="EMBL" id="JAACJO010000003">
    <property type="protein sequence ID" value="KAF5360514.1"/>
    <property type="molecule type" value="Genomic_DNA"/>
</dbReference>
<protein>
    <recommendedName>
        <fullName evidence="12">Dynactin subunit 4</fullName>
    </recommendedName>
</protein>
<evidence type="ECO:0000256" key="11">
    <source>
        <dbReference type="ARBA" id="ARBA00034776"/>
    </source>
</evidence>
<evidence type="ECO:0000256" key="7">
    <source>
        <dbReference type="ARBA" id="ARBA00022843"/>
    </source>
</evidence>
<name>A0A8H5G8X1_9AGAR</name>
<organism evidence="14 15">
    <name type="scientific">Leucocoprinus leucothites</name>
    <dbReference type="NCBI Taxonomy" id="201217"/>
    <lineage>
        <taxon>Eukaryota</taxon>
        <taxon>Fungi</taxon>
        <taxon>Dikarya</taxon>
        <taxon>Basidiomycota</taxon>
        <taxon>Agaricomycotina</taxon>
        <taxon>Agaricomycetes</taxon>
        <taxon>Agaricomycetidae</taxon>
        <taxon>Agaricales</taxon>
        <taxon>Agaricineae</taxon>
        <taxon>Agaricaceae</taxon>
        <taxon>Leucocoprinus</taxon>
    </lineage>
</organism>
<proteinExistence type="inferred from homology"/>
<evidence type="ECO:0000256" key="10">
    <source>
        <dbReference type="ARBA" id="ARBA00023212"/>
    </source>
</evidence>
<sequence>MGPSVQYHCPCLSTSPVPPPPHLPSSSHHFHPLHNLFFCEECDAVRCNRCVAVEVSTYYCPNCLFEVPSASVRAEKNRCARNCFSCPICRNTLSVVSSDPPETPDGRSSTTVNASGEPPFFLYCNHCRWDSAEIGITFEKPTGLAAQLQKYEDSAPDALEFDRLKDHFEPFLRASSLSSSIAVHAAHPGSAAHSHHLHSASITAAASAALARDIPGVGKYTPISRTASGRAHRDRTANKDEMPEYKSRVDIASVGIGAGGGESEVDYMRKLRDVQTVGSLEQRWGNSWAGSLQVKDLRPLRIPLHSKRSKRCPACTHILIKPEQKAQSVRYKIKLVAANYLPAINVVLPHLQKPIVTSDAARRTLMKISPQSIDDGTTPPGLVAGKTYPFHLALTNPLYDPIQVRLSVQRVHVTTSGPSEKARRPPFAISLPTSPFPIAAFAEAWEYEDDEDMLVDDDDYEAGMKGRDKDGRGKAKTVGVLERRANVTLVGGEVIIGKEARGNVKFNMLVTYTYRSDDPTPSEVDGDVPKSSKPPEVKTFAFYTVVDLGPILPREEPRIEGDV</sequence>
<evidence type="ECO:0000256" key="8">
    <source>
        <dbReference type="ARBA" id="ARBA00022990"/>
    </source>
</evidence>
<keyword evidence="6" id="KW-0597">Phosphoprotein</keyword>
<comment type="subcellular location">
    <subcellularLocation>
        <location evidence="1">Cytoplasm</location>
        <location evidence="1">Cytoskeleton</location>
        <location evidence="1">Microtubule organizing center</location>
        <location evidence="1">Centrosome</location>
    </subcellularLocation>
    <subcellularLocation>
        <location evidence="2">Cytoplasm</location>
        <location evidence="2">Cytoskeleton</location>
        <location evidence="2">Stress fiber</location>
    </subcellularLocation>
    <subcellularLocation>
        <location evidence="3">Cytoplasm</location>
        <location evidence="3">Myofibril</location>
    </subcellularLocation>
</comment>
<keyword evidence="10" id="KW-0206">Cytoskeleton</keyword>
<comment type="caution">
    <text evidence="14">The sequence shown here is derived from an EMBL/GenBank/DDBJ whole genome shotgun (WGS) entry which is preliminary data.</text>
</comment>
<comment type="similarity">
    <text evidence="11">Belongs to the dynactin subunit 4 family.</text>
</comment>
<dbReference type="InterPro" id="IPR008603">
    <property type="entry name" value="DCTN4"/>
</dbReference>
<keyword evidence="8" id="KW-0007">Acetylation</keyword>